<organism evidence="1 2">
    <name type="scientific">Rhodopirellula sallentina SM41</name>
    <dbReference type="NCBI Taxonomy" id="1263870"/>
    <lineage>
        <taxon>Bacteria</taxon>
        <taxon>Pseudomonadati</taxon>
        <taxon>Planctomycetota</taxon>
        <taxon>Planctomycetia</taxon>
        <taxon>Pirellulales</taxon>
        <taxon>Pirellulaceae</taxon>
        <taxon>Rhodopirellula</taxon>
    </lineage>
</organism>
<reference evidence="1 2" key="1">
    <citation type="journal article" date="2013" name="Mar. Genomics">
        <title>Expression of sulfatases in Rhodopirellula baltica and the diversity of sulfatases in the genus Rhodopirellula.</title>
        <authorList>
            <person name="Wegner C.E."/>
            <person name="Richter-Heitmann T."/>
            <person name="Klindworth A."/>
            <person name="Klockow C."/>
            <person name="Richter M."/>
            <person name="Achstetter T."/>
            <person name="Glockner F.O."/>
            <person name="Harder J."/>
        </authorList>
    </citation>
    <scope>NUCLEOTIDE SEQUENCE [LARGE SCALE GENOMIC DNA]</scope>
    <source>
        <strain evidence="1 2">SM41</strain>
    </source>
</reference>
<evidence type="ECO:0000313" key="1">
    <source>
        <dbReference type="EMBL" id="EMI54120.1"/>
    </source>
</evidence>
<protein>
    <submittedName>
        <fullName evidence="1">Uncharacterized protein</fullName>
    </submittedName>
</protein>
<gene>
    <name evidence="1" type="ORF">RSSM_04434</name>
</gene>
<dbReference type="Proteomes" id="UP000011885">
    <property type="component" value="Unassembled WGS sequence"/>
</dbReference>
<sequence>MHLWMHQLRESDEQTPFTELILLIADTFGNDALELLGEAIHERAIQAGIESSKSER</sequence>
<dbReference type="AlphaFoldDB" id="M5TY54"/>
<keyword evidence="2" id="KW-1185">Reference proteome</keyword>
<comment type="caution">
    <text evidence="1">The sequence shown here is derived from an EMBL/GenBank/DDBJ whole genome shotgun (WGS) entry which is preliminary data.</text>
</comment>
<dbReference type="EMBL" id="ANOH01000299">
    <property type="protein sequence ID" value="EMI54120.1"/>
    <property type="molecule type" value="Genomic_DNA"/>
</dbReference>
<name>M5TY54_9BACT</name>
<proteinExistence type="predicted"/>
<dbReference type="PATRIC" id="fig|1263870.3.peg.4691"/>
<evidence type="ECO:0000313" key="2">
    <source>
        <dbReference type="Proteomes" id="UP000011885"/>
    </source>
</evidence>
<accession>M5TY54</accession>